<evidence type="ECO:0000259" key="3">
    <source>
        <dbReference type="PROSITE" id="PS50240"/>
    </source>
</evidence>
<dbReference type="PROSITE" id="PS50240">
    <property type="entry name" value="TRYPSIN_DOM"/>
    <property type="match status" value="1"/>
</dbReference>
<dbReference type="RefSeq" id="WP_227321436.1">
    <property type="nucleotide sequence ID" value="NZ_JAESVB010000004.1"/>
</dbReference>
<dbReference type="InterPro" id="IPR043504">
    <property type="entry name" value="Peptidase_S1_PA_chymotrypsin"/>
</dbReference>
<feature type="signal peptide" evidence="2">
    <location>
        <begin position="1"/>
        <end position="26"/>
    </location>
</feature>
<evidence type="ECO:0000256" key="2">
    <source>
        <dbReference type="SAM" id="SignalP"/>
    </source>
</evidence>
<gene>
    <name evidence="4" type="ORF">ASILVAE211_11330</name>
</gene>
<dbReference type="Gene3D" id="2.40.10.10">
    <property type="entry name" value="Trypsin-like serine proteases"/>
    <property type="match status" value="2"/>
</dbReference>
<dbReference type="GO" id="GO:0004252">
    <property type="term" value="F:serine-type endopeptidase activity"/>
    <property type="evidence" value="ECO:0007669"/>
    <property type="project" value="InterPro"/>
</dbReference>
<name>A0A964DZ58_9PROT</name>
<dbReference type="InterPro" id="IPR050966">
    <property type="entry name" value="Glutamyl_endopeptidase"/>
</dbReference>
<comment type="caution">
    <text evidence="4">The sequence shown here is derived from an EMBL/GenBank/DDBJ whole genome shotgun (WGS) entry which is preliminary data.</text>
</comment>
<dbReference type="PANTHER" id="PTHR15462">
    <property type="entry name" value="SERINE PROTEASE"/>
    <property type="match status" value="1"/>
</dbReference>
<dbReference type="SUPFAM" id="SSF50494">
    <property type="entry name" value="Trypsin-like serine proteases"/>
    <property type="match status" value="1"/>
</dbReference>
<dbReference type="Proteomes" id="UP000708298">
    <property type="component" value="Unassembled WGS sequence"/>
</dbReference>
<reference evidence="4" key="1">
    <citation type="journal article" date="2021" name="Microorganisms">
        <title>Acidisoma silvae sp. nov. and Acidisomacellulosilytica sp. nov., Two Acidophilic Bacteria Isolated from Decaying Wood, Hydrolyzing Cellulose and Producing Poly-3-hydroxybutyrate.</title>
        <authorList>
            <person name="Mieszkin S."/>
            <person name="Pouder E."/>
            <person name="Uroz S."/>
            <person name="Simon-Colin C."/>
            <person name="Alain K."/>
        </authorList>
    </citation>
    <scope>NUCLEOTIDE SEQUENCE</scope>
    <source>
        <strain evidence="4">HW T2.11</strain>
    </source>
</reference>
<evidence type="ECO:0000313" key="4">
    <source>
        <dbReference type="EMBL" id="MCB8875777.1"/>
    </source>
</evidence>
<dbReference type="InterPro" id="IPR018114">
    <property type="entry name" value="TRYPSIN_HIS"/>
</dbReference>
<dbReference type="PROSITE" id="PS00134">
    <property type="entry name" value="TRYPSIN_HIS"/>
    <property type="match status" value="1"/>
</dbReference>
<dbReference type="InterPro" id="IPR009003">
    <property type="entry name" value="Peptidase_S1_PA"/>
</dbReference>
<proteinExistence type="predicted"/>
<sequence length="232" mass="25123">MPHRRTRFLSVVLLLTALVPAAPVRAQPVAVDLTAQPWRSLGRVQTELGTRCTGFLIAPSLVMTAAHCLFRPTTGHYVQPSSVHFLWRYDRGTYADQARALSFVVSPGYDPTQELRTLGLDRAFLTLDHPIGQDADSVRFAPAMPPVGTVVYLGGYNRDHDEILQVDRCRILGFRVDRGGNRLLEDDCHGEPGTSGAALFTQLAGGSWGVIGLSVASTGGRHVKGLAEPLAP</sequence>
<evidence type="ECO:0000313" key="5">
    <source>
        <dbReference type="Proteomes" id="UP000708298"/>
    </source>
</evidence>
<reference evidence="4" key="2">
    <citation type="submission" date="2021-01" db="EMBL/GenBank/DDBJ databases">
        <authorList>
            <person name="Mieszkin S."/>
            <person name="Pouder E."/>
            <person name="Alain K."/>
        </authorList>
    </citation>
    <scope>NUCLEOTIDE SEQUENCE</scope>
    <source>
        <strain evidence="4">HW T2.11</strain>
    </source>
</reference>
<dbReference type="PANTHER" id="PTHR15462:SF8">
    <property type="entry name" value="SERINE PROTEASE"/>
    <property type="match status" value="1"/>
</dbReference>
<dbReference type="InterPro" id="IPR001254">
    <property type="entry name" value="Trypsin_dom"/>
</dbReference>
<dbReference type="GO" id="GO:0006508">
    <property type="term" value="P:proteolysis"/>
    <property type="evidence" value="ECO:0007669"/>
    <property type="project" value="InterPro"/>
</dbReference>
<organism evidence="4 5">
    <name type="scientific">Acidisoma silvae</name>
    <dbReference type="NCBI Taxonomy" id="2802396"/>
    <lineage>
        <taxon>Bacteria</taxon>
        <taxon>Pseudomonadati</taxon>
        <taxon>Pseudomonadota</taxon>
        <taxon>Alphaproteobacteria</taxon>
        <taxon>Acetobacterales</taxon>
        <taxon>Acidocellaceae</taxon>
        <taxon>Acidisoma</taxon>
    </lineage>
</organism>
<dbReference type="Pfam" id="PF13365">
    <property type="entry name" value="Trypsin_2"/>
    <property type="match status" value="1"/>
</dbReference>
<dbReference type="AlphaFoldDB" id="A0A964DZ58"/>
<evidence type="ECO:0000256" key="1">
    <source>
        <dbReference type="ARBA" id="ARBA00022729"/>
    </source>
</evidence>
<keyword evidence="5" id="KW-1185">Reference proteome</keyword>
<feature type="chain" id="PRO_5036947949" evidence="2">
    <location>
        <begin position="27"/>
        <end position="232"/>
    </location>
</feature>
<protein>
    <submittedName>
        <fullName evidence="4">Trypsin-like peptidase domain-containing protein</fullName>
    </submittedName>
</protein>
<dbReference type="EMBL" id="JAESVB010000004">
    <property type="protein sequence ID" value="MCB8875777.1"/>
    <property type="molecule type" value="Genomic_DNA"/>
</dbReference>
<accession>A0A964DZ58</accession>
<keyword evidence="1 2" id="KW-0732">Signal</keyword>
<feature type="domain" description="Peptidase S1" evidence="3">
    <location>
        <begin position="18"/>
        <end position="232"/>
    </location>
</feature>